<name>A0A0A9GGX8_ARUDO</name>
<evidence type="ECO:0000313" key="1">
    <source>
        <dbReference type="EMBL" id="JAE19933.1"/>
    </source>
</evidence>
<accession>A0A0A9GGX8</accession>
<dbReference type="EMBL" id="GBRH01177963">
    <property type="protein sequence ID" value="JAE19933.1"/>
    <property type="molecule type" value="Transcribed_RNA"/>
</dbReference>
<organism evidence="1">
    <name type="scientific">Arundo donax</name>
    <name type="common">Giant reed</name>
    <name type="synonym">Donax arundinaceus</name>
    <dbReference type="NCBI Taxonomy" id="35708"/>
    <lineage>
        <taxon>Eukaryota</taxon>
        <taxon>Viridiplantae</taxon>
        <taxon>Streptophyta</taxon>
        <taxon>Embryophyta</taxon>
        <taxon>Tracheophyta</taxon>
        <taxon>Spermatophyta</taxon>
        <taxon>Magnoliopsida</taxon>
        <taxon>Liliopsida</taxon>
        <taxon>Poales</taxon>
        <taxon>Poaceae</taxon>
        <taxon>PACMAD clade</taxon>
        <taxon>Arundinoideae</taxon>
        <taxon>Arundineae</taxon>
        <taxon>Arundo</taxon>
    </lineage>
</organism>
<reference evidence="1" key="2">
    <citation type="journal article" date="2015" name="Data Brief">
        <title>Shoot transcriptome of the giant reed, Arundo donax.</title>
        <authorList>
            <person name="Barrero R.A."/>
            <person name="Guerrero F.D."/>
            <person name="Moolhuijzen P."/>
            <person name="Goolsby J.A."/>
            <person name="Tidwell J."/>
            <person name="Bellgard S.E."/>
            <person name="Bellgard M.I."/>
        </authorList>
    </citation>
    <scope>NUCLEOTIDE SEQUENCE</scope>
    <source>
        <tissue evidence="1">Shoot tissue taken approximately 20 cm above the soil surface</tissue>
    </source>
</reference>
<sequence length="33" mass="3760">MLALGRTKYFLGDVVLTLNATWCSLLFTTLRLQ</sequence>
<reference evidence="1" key="1">
    <citation type="submission" date="2014-09" db="EMBL/GenBank/DDBJ databases">
        <authorList>
            <person name="Magalhaes I.L.F."/>
            <person name="Oliveira U."/>
            <person name="Santos F.R."/>
            <person name="Vidigal T.H.D.A."/>
            <person name="Brescovit A.D."/>
            <person name="Santos A.J."/>
        </authorList>
    </citation>
    <scope>NUCLEOTIDE SEQUENCE</scope>
    <source>
        <tissue evidence="1">Shoot tissue taken approximately 20 cm above the soil surface</tissue>
    </source>
</reference>
<proteinExistence type="predicted"/>
<protein>
    <submittedName>
        <fullName evidence="1">Uncharacterized protein</fullName>
    </submittedName>
</protein>
<dbReference type="AlphaFoldDB" id="A0A0A9GGX8"/>